<organism evidence="1 2">
    <name type="scientific">Candidatus Cardinium hertigii</name>
    <dbReference type="NCBI Taxonomy" id="247481"/>
    <lineage>
        <taxon>Bacteria</taxon>
        <taxon>Pseudomonadati</taxon>
        <taxon>Bacteroidota</taxon>
        <taxon>Cytophagia</taxon>
        <taxon>Cytophagales</taxon>
        <taxon>Amoebophilaceae</taxon>
        <taxon>Candidatus Cardinium</taxon>
    </lineage>
</organism>
<proteinExistence type="predicted"/>
<name>A0A3N2QD88_9BACT</name>
<sequence length="72" mass="7889">MDVGLHPYFGLHSSHGSTIEEGVKYVTALPHNLVAFRCHRFAICNASKQAMIEAGMVLSSNVCTRFGNYCSI</sequence>
<comment type="caution">
    <text evidence="1">The sequence shown here is derived from an EMBL/GenBank/DDBJ whole genome shotgun (WGS) entry which is preliminary data.</text>
</comment>
<dbReference type="AlphaFoldDB" id="A0A3N2QD88"/>
<evidence type="ECO:0000313" key="1">
    <source>
        <dbReference type="EMBL" id="ROT47775.1"/>
    </source>
</evidence>
<reference evidence="1 2" key="1">
    <citation type="submission" date="2018-09" db="EMBL/GenBank/DDBJ databases">
        <title>Comparative Genomics of Wolbachia-Cardinium Dual Endosymbiosis in a Plant-Parasitic Nematode.</title>
        <authorList>
            <person name="Brown A.M.V."/>
            <person name="Wasala S.K."/>
            <person name="Howe D.K."/>
            <person name="Peetz A.B."/>
            <person name="Zasada I.A."/>
            <person name="Denver D.R."/>
        </authorList>
    </citation>
    <scope>NUCLEOTIDE SEQUENCE [LARGE SCALE GENOMIC DNA]</scope>
    <source>
        <strain evidence="1 2">Pp_1</strain>
    </source>
</reference>
<dbReference type="Gene3D" id="3.20.20.370">
    <property type="entry name" value="Glycoside hydrolase/deacetylase"/>
    <property type="match status" value="1"/>
</dbReference>
<accession>A0A3N2QD88</accession>
<gene>
    <name evidence="1" type="ORF">EDM02_00595</name>
</gene>
<evidence type="ECO:0000313" key="2">
    <source>
        <dbReference type="Proteomes" id="UP000270927"/>
    </source>
</evidence>
<dbReference type="Proteomes" id="UP000270927">
    <property type="component" value="Unassembled WGS sequence"/>
</dbReference>
<keyword evidence="2" id="KW-1185">Reference proteome</keyword>
<dbReference type="EMBL" id="RARA01000013">
    <property type="protein sequence ID" value="ROT47775.1"/>
    <property type="molecule type" value="Genomic_DNA"/>
</dbReference>
<protein>
    <submittedName>
        <fullName evidence="1">Uncharacterized protein</fullName>
    </submittedName>
</protein>